<dbReference type="EMBL" id="JABSTV010001246">
    <property type="protein sequence ID" value="KAH7976660.1"/>
    <property type="molecule type" value="Genomic_DNA"/>
</dbReference>
<keyword evidence="3" id="KW-1185">Reference proteome</keyword>
<dbReference type="InterPro" id="IPR001763">
    <property type="entry name" value="Rhodanese-like_dom"/>
</dbReference>
<accession>A0A9D4T807</accession>
<dbReference type="Proteomes" id="UP000821837">
    <property type="component" value="Chromosome 10"/>
</dbReference>
<proteinExistence type="predicted"/>
<comment type="caution">
    <text evidence="2">The sequence shown here is derived from an EMBL/GenBank/DDBJ whole genome shotgun (WGS) entry which is preliminary data.</text>
</comment>
<dbReference type="InterPro" id="IPR032675">
    <property type="entry name" value="LRR_dom_sf"/>
</dbReference>
<reference evidence="2" key="2">
    <citation type="submission" date="2021-09" db="EMBL/GenBank/DDBJ databases">
        <authorList>
            <person name="Jia N."/>
            <person name="Wang J."/>
            <person name="Shi W."/>
            <person name="Du L."/>
            <person name="Sun Y."/>
            <person name="Zhan W."/>
            <person name="Jiang J."/>
            <person name="Wang Q."/>
            <person name="Zhang B."/>
            <person name="Ji P."/>
            <person name="Sakyi L.B."/>
            <person name="Cui X."/>
            <person name="Yuan T."/>
            <person name="Jiang B."/>
            <person name="Yang W."/>
            <person name="Lam T.T.-Y."/>
            <person name="Chang Q."/>
            <person name="Ding S."/>
            <person name="Wang X."/>
            <person name="Zhu J."/>
            <person name="Ruan X."/>
            <person name="Zhao L."/>
            <person name="Wei J."/>
            <person name="Que T."/>
            <person name="Du C."/>
            <person name="Cheng J."/>
            <person name="Dai P."/>
            <person name="Han X."/>
            <person name="Huang E."/>
            <person name="Gao Y."/>
            <person name="Liu J."/>
            <person name="Shao H."/>
            <person name="Ye R."/>
            <person name="Li L."/>
            <person name="Wei W."/>
            <person name="Wang X."/>
            <person name="Wang C."/>
            <person name="Huo Q."/>
            <person name="Li W."/>
            <person name="Guo W."/>
            <person name="Chen H."/>
            <person name="Chen S."/>
            <person name="Zhou L."/>
            <person name="Zhou L."/>
            <person name="Ni X."/>
            <person name="Tian J."/>
            <person name="Zhou Y."/>
            <person name="Sheng Y."/>
            <person name="Liu T."/>
            <person name="Pan Y."/>
            <person name="Xia L."/>
            <person name="Li J."/>
            <person name="Zhao F."/>
            <person name="Cao W."/>
        </authorList>
    </citation>
    <scope>NUCLEOTIDE SEQUENCE</scope>
    <source>
        <strain evidence="2">Rsan-2018</strain>
        <tissue evidence="2">Larvae</tissue>
    </source>
</reference>
<evidence type="ECO:0000313" key="3">
    <source>
        <dbReference type="Proteomes" id="UP000821837"/>
    </source>
</evidence>
<dbReference type="PROSITE" id="PS50206">
    <property type="entry name" value="RHODANESE_3"/>
    <property type="match status" value="1"/>
</dbReference>
<dbReference type="AlphaFoldDB" id="A0A9D4T807"/>
<name>A0A9D4T807_RHISA</name>
<dbReference type="SUPFAM" id="SSF52047">
    <property type="entry name" value="RNI-like"/>
    <property type="match status" value="1"/>
</dbReference>
<dbReference type="Gene3D" id="3.80.10.10">
    <property type="entry name" value="Ribonuclease Inhibitor"/>
    <property type="match status" value="1"/>
</dbReference>
<feature type="domain" description="Rhodanese" evidence="1">
    <location>
        <begin position="57"/>
        <end position="91"/>
    </location>
</feature>
<gene>
    <name evidence="2" type="ORF">HPB52_017688</name>
</gene>
<organism evidence="2 3">
    <name type="scientific">Rhipicephalus sanguineus</name>
    <name type="common">Brown dog tick</name>
    <name type="synonym">Ixodes sanguineus</name>
    <dbReference type="NCBI Taxonomy" id="34632"/>
    <lineage>
        <taxon>Eukaryota</taxon>
        <taxon>Metazoa</taxon>
        <taxon>Ecdysozoa</taxon>
        <taxon>Arthropoda</taxon>
        <taxon>Chelicerata</taxon>
        <taxon>Arachnida</taxon>
        <taxon>Acari</taxon>
        <taxon>Parasitiformes</taxon>
        <taxon>Ixodida</taxon>
        <taxon>Ixodoidea</taxon>
        <taxon>Ixodidae</taxon>
        <taxon>Rhipicephalinae</taxon>
        <taxon>Rhipicephalus</taxon>
        <taxon>Rhipicephalus</taxon>
    </lineage>
</organism>
<protein>
    <recommendedName>
        <fullName evidence="1">Rhodanese domain-containing protein</fullName>
    </recommendedName>
</protein>
<sequence>MDDLNTDSVDTEDTDVLELYRKGLEDYRDLEDNKSERRADETRAVALAYEKISEAEAAILWRLLRSRRVEELYLYDISLWAFKLAFDNLEQCPSLSSMYIHVDLQGKEFGTSFSGVFTSLHSLELSCDNTGSGFAYHIASYIRQNKTLRELRLRNSCGGDEGAAVLIEALLENDTLKIFALNNIKSSSDTLVGFAKMLATNRTLEMVHLGEMWCSKMRVHPILKQTQGSVLHLLELHQLFHWTLCQMLRQPSDEGSLVEP</sequence>
<reference evidence="2" key="1">
    <citation type="journal article" date="2020" name="Cell">
        <title>Large-Scale Comparative Analyses of Tick Genomes Elucidate Their Genetic Diversity and Vector Capacities.</title>
        <authorList>
            <consortium name="Tick Genome and Microbiome Consortium (TIGMIC)"/>
            <person name="Jia N."/>
            <person name="Wang J."/>
            <person name="Shi W."/>
            <person name="Du L."/>
            <person name="Sun Y."/>
            <person name="Zhan W."/>
            <person name="Jiang J.F."/>
            <person name="Wang Q."/>
            <person name="Zhang B."/>
            <person name="Ji P."/>
            <person name="Bell-Sakyi L."/>
            <person name="Cui X.M."/>
            <person name="Yuan T.T."/>
            <person name="Jiang B.G."/>
            <person name="Yang W.F."/>
            <person name="Lam T.T."/>
            <person name="Chang Q.C."/>
            <person name="Ding S.J."/>
            <person name="Wang X.J."/>
            <person name="Zhu J.G."/>
            <person name="Ruan X.D."/>
            <person name="Zhao L."/>
            <person name="Wei J.T."/>
            <person name="Ye R.Z."/>
            <person name="Que T.C."/>
            <person name="Du C.H."/>
            <person name="Zhou Y.H."/>
            <person name="Cheng J.X."/>
            <person name="Dai P.F."/>
            <person name="Guo W.B."/>
            <person name="Han X.H."/>
            <person name="Huang E.J."/>
            <person name="Li L.F."/>
            <person name="Wei W."/>
            <person name="Gao Y.C."/>
            <person name="Liu J.Z."/>
            <person name="Shao H.Z."/>
            <person name="Wang X."/>
            <person name="Wang C.C."/>
            <person name="Yang T.C."/>
            <person name="Huo Q.B."/>
            <person name="Li W."/>
            <person name="Chen H.Y."/>
            <person name="Chen S.E."/>
            <person name="Zhou L.G."/>
            <person name="Ni X.B."/>
            <person name="Tian J.H."/>
            <person name="Sheng Y."/>
            <person name="Liu T."/>
            <person name="Pan Y.S."/>
            <person name="Xia L.Y."/>
            <person name="Li J."/>
            <person name="Zhao F."/>
            <person name="Cao W.C."/>
        </authorList>
    </citation>
    <scope>NUCLEOTIDE SEQUENCE</scope>
    <source>
        <strain evidence="2">Rsan-2018</strain>
    </source>
</reference>
<evidence type="ECO:0000259" key="1">
    <source>
        <dbReference type="PROSITE" id="PS50206"/>
    </source>
</evidence>
<evidence type="ECO:0000313" key="2">
    <source>
        <dbReference type="EMBL" id="KAH7976660.1"/>
    </source>
</evidence>